<accession>A0A0C9MWZ2</accession>
<dbReference type="RefSeq" id="WP_007403992.1">
    <property type="nucleotide sequence ID" value="NZ_BBJS01000050.1"/>
</dbReference>
<evidence type="ECO:0000313" key="1">
    <source>
        <dbReference type="EMBL" id="GAN15126.1"/>
    </source>
</evidence>
<dbReference type="EMBL" id="BBJS01000050">
    <property type="protein sequence ID" value="GAN15126.1"/>
    <property type="molecule type" value="Genomic_DNA"/>
</dbReference>
<keyword evidence="2" id="KW-1185">Reference proteome</keyword>
<sequence>MKPVEPLALNHSWPLYEHGLRLDLGRLIEGQMPGAPLDGADEWLRLHGIGRWSCNLSGQSLTWSTGVYDLFDWRRNWPLEREGVLRLYREESRVALERLRSHAIRHRRGFTIDIALRGSAGNRWVRVIGAPQCRGARVVALHGWKKDVTNEYR</sequence>
<dbReference type="Proteomes" id="UP000032025">
    <property type="component" value="Unassembled WGS sequence"/>
</dbReference>
<proteinExistence type="predicted"/>
<organism evidence="1 2">
    <name type="scientific">Sphingomonas paucimobilis NBRC 13935</name>
    <dbReference type="NCBI Taxonomy" id="1219050"/>
    <lineage>
        <taxon>Bacteria</taxon>
        <taxon>Pseudomonadati</taxon>
        <taxon>Pseudomonadota</taxon>
        <taxon>Alphaproteobacteria</taxon>
        <taxon>Sphingomonadales</taxon>
        <taxon>Sphingomonadaceae</taxon>
        <taxon>Sphingomonas</taxon>
    </lineage>
</organism>
<dbReference type="SUPFAM" id="SSF55785">
    <property type="entry name" value="PYP-like sensor domain (PAS domain)"/>
    <property type="match status" value="1"/>
</dbReference>
<dbReference type="AlphaFoldDB" id="A0A0C9MWZ2"/>
<name>A0A0C9MWZ2_SPHPI</name>
<comment type="caution">
    <text evidence="1">The sequence shown here is derived from an EMBL/GenBank/DDBJ whole genome shotgun (WGS) entry which is preliminary data.</text>
</comment>
<protein>
    <submittedName>
        <fullName evidence="1">DNA, contig: SP650</fullName>
    </submittedName>
</protein>
<evidence type="ECO:0000313" key="2">
    <source>
        <dbReference type="Proteomes" id="UP000032025"/>
    </source>
</evidence>
<dbReference type="GeneID" id="78526215"/>
<reference evidence="1 2" key="1">
    <citation type="submission" date="2014-08" db="EMBL/GenBank/DDBJ databases">
        <title>Whole genome shotgun sequence of Sphingomonas paucimobilis NBRC 13935.</title>
        <authorList>
            <person name="Hosoyama A."/>
            <person name="Hashimoto M."/>
            <person name="Hosoyama Y."/>
            <person name="Noguchi M."/>
            <person name="Uohara A."/>
            <person name="Ohji S."/>
            <person name="Katano-Makiyama Y."/>
            <person name="Ichikawa N."/>
            <person name="Kimura A."/>
            <person name="Yamazoe A."/>
            <person name="Fujita N."/>
        </authorList>
    </citation>
    <scope>NUCLEOTIDE SEQUENCE [LARGE SCALE GENOMIC DNA]</scope>
    <source>
        <strain evidence="1 2">NBRC 13935</strain>
    </source>
</reference>
<gene>
    <name evidence="1" type="ORF">SP6_50_01280</name>
</gene>
<dbReference type="InterPro" id="IPR035965">
    <property type="entry name" value="PAS-like_dom_sf"/>
</dbReference>